<gene>
    <name evidence="1" type="ORF">G3T37_09370</name>
</gene>
<dbReference type="Pfam" id="PF13376">
    <property type="entry name" value="OmdA"/>
    <property type="match status" value="1"/>
</dbReference>
<proteinExistence type="predicted"/>
<organism evidence="1 2">
    <name type="scientific">Galbitalea soli</name>
    <dbReference type="NCBI Taxonomy" id="1268042"/>
    <lineage>
        <taxon>Bacteria</taxon>
        <taxon>Bacillati</taxon>
        <taxon>Actinomycetota</taxon>
        <taxon>Actinomycetes</taxon>
        <taxon>Micrococcales</taxon>
        <taxon>Microbacteriaceae</taxon>
        <taxon>Galbitalea</taxon>
    </lineage>
</organism>
<dbReference type="Proteomes" id="UP000479756">
    <property type="component" value="Unassembled WGS sequence"/>
</dbReference>
<dbReference type="EMBL" id="JAAGWZ010000002">
    <property type="protein sequence ID" value="NEM91566.1"/>
    <property type="molecule type" value="Genomic_DNA"/>
</dbReference>
<sequence>MVAAGTGAERSVEQFADSAAFVAWLRSNHDTHPGIWMRIAKKAAPVATISYPDAVDAALAWGWIDGQRRPLDEHFFLQGFTRRAPRSVWSRRNADRVRALEEAGAMSPAGLREVAAARADGRWDSAYEGAATATAPDDFLAELRAVPEAAAFYETISAANRYAIYWRVTQAKRPETRARRISLFVDMLARGETLH</sequence>
<evidence type="ECO:0000313" key="2">
    <source>
        <dbReference type="Proteomes" id="UP000479756"/>
    </source>
</evidence>
<dbReference type="RefSeq" id="WP_163473353.1">
    <property type="nucleotide sequence ID" value="NZ_JAAGWZ010000002.1"/>
</dbReference>
<keyword evidence="2" id="KW-1185">Reference proteome</keyword>
<name>A0A7C9PNJ3_9MICO</name>
<protein>
    <submittedName>
        <fullName evidence="1">Bacteriocin-protection protein</fullName>
    </submittedName>
</protein>
<evidence type="ECO:0000313" key="1">
    <source>
        <dbReference type="EMBL" id="NEM91566.1"/>
    </source>
</evidence>
<reference evidence="1 2" key="1">
    <citation type="journal article" date="2014" name="Int. J. Syst. Evol. Microbiol.">
        <title>Description of Galbitalea soli gen. nov., sp. nov., and Frondihabitans sucicola sp. nov.</title>
        <authorList>
            <person name="Kim S.J."/>
            <person name="Lim J.M."/>
            <person name="Ahn J.H."/>
            <person name="Weon H.Y."/>
            <person name="Hamada M."/>
            <person name="Suzuki K."/>
            <person name="Ahn T.Y."/>
            <person name="Kwon S.W."/>
        </authorList>
    </citation>
    <scope>NUCLEOTIDE SEQUENCE [LARGE SCALE GENOMIC DNA]</scope>
    <source>
        <strain evidence="1 2">NBRC 108727</strain>
    </source>
</reference>
<dbReference type="AlphaFoldDB" id="A0A7C9PNJ3"/>
<comment type="caution">
    <text evidence="1">The sequence shown here is derived from an EMBL/GenBank/DDBJ whole genome shotgun (WGS) entry which is preliminary data.</text>
</comment>
<accession>A0A7C9PNJ3</accession>